<dbReference type="SUPFAM" id="SSF47598">
    <property type="entry name" value="Ribbon-helix-helix"/>
    <property type="match status" value="1"/>
</dbReference>
<evidence type="ECO:0000313" key="1">
    <source>
        <dbReference type="EMBL" id="GAI09803.1"/>
    </source>
</evidence>
<dbReference type="InterPro" id="IPR010985">
    <property type="entry name" value="Ribbon_hlx_hlx"/>
</dbReference>
<sequence>MEERTQNMTRKKRTVTLPDDVLEWIDKQIEVRRFSSLSHALEYCVYQQIQMEKKE</sequence>
<name>X1KSX2_9ZZZZ</name>
<comment type="caution">
    <text evidence="1">The sequence shown here is derived from an EMBL/GenBank/DDBJ whole genome shotgun (WGS) entry which is preliminary data.</text>
</comment>
<organism evidence="1">
    <name type="scientific">marine sediment metagenome</name>
    <dbReference type="NCBI Taxonomy" id="412755"/>
    <lineage>
        <taxon>unclassified sequences</taxon>
        <taxon>metagenomes</taxon>
        <taxon>ecological metagenomes</taxon>
    </lineage>
</organism>
<gene>
    <name evidence="1" type="ORF">S06H3_12733</name>
</gene>
<dbReference type="CDD" id="cd22231">
    <property type="entry name" value="RHH_NikR_HicB-like"/>
    <property type="match status" value="1"/>
</dbReference>
<dbReference type="EMBL" id="BARV01006223">
    <property type="protein sequence ID" value="GAI09803.1"/>
    <property type="molecule type" value="Genomic_DNA"/>
</dbReference>
<proteinExistence type="predicted"/>
<reference evidence="1" key="1">
    <citation type="journal article" date="2014" name="Front. Microbiol.">
        <title>High frequency of phylogenetically diverse reductive dehalogenase-homologous genes in deep subseafloor sedimentary metagenomes.</title>
        <authorList>
            <person name="Kawai M."/>
            <person name="Futagami T."/>
            <person name="Toyoda A."/>
            <person name="Takaki Y."/>
            <person name="Nishi S."/>
            <person name="Hori S."/>
            <person name="Arai W."/>
            <person name="Tsubouchi T."/>
            <person name="Morono Y."/>
            <person name="Uchiyama I."/>
            <person name="Ito T."/>
            <person name="Fujiyama A."/>
            <person name="Inagaki F."/>
            <person name="Takami H."/>
        </authorList>
    </citation>
    <scope>NUCLEOTIDE SEQUENCE</scope>
    <source>
        <strain evidence="1">Expedition CK06-06</strain>
    </source>
</reference>
<protein>
    <submittedName>
        <fullName evidence="1">Uncharacterized protein</fullName>
    </submittedName>
</protein>
<dbReference type="AlphaFoldDB" id="X1KSX2"/>
<dbReference type="GO" id="GO:0006355">
    <property type="term" value="P:regulation of DNA-templated transcription"/>
    <property type="evidence" value="ECO:0007669"/>
    <property type="project" value="InterPro"/>
</dbReference>
<accession>X1KSX2</accession>